<dbReference type="CDD" id="cd00090">
    <property type="entry name" value="HTH_ARSR"/>
    <property type="match status" value="1"/>
</dbReference>
<evidence type="ECO:0000313" key="6">
    <source>
        <dbReference type="Proteomes" id="UP000249165"/>
    </source>
</evidence>
<proteinExistence type="predicted"/>
<evidence type="ECO:0000256" key="3">
    <source>
        <dbReference type="ARBA" id="ARBA00023163"/>
    </source>
</evidence>
<feature type="domain" description="HTH marR-type" evidence="4">
    <location>
        <begin position="5"/>
        <end position="137"/>
    </location>
</feature>
<keyword evidence="6" id="KW-1185">Reference proteome</keyword>
<dbReference type="SUPFAM" id="SSF46785">
    <property type="entry name" value="Winged helix' DNA-binding domain"/>
    <property type="match status" value="1"/>
</dbReference>
<gene>
    <name evidence="5" type="ORF">ATI53_101439</name>
</gene>
<dbReference type="GO" id="GO:0003700">
    <property type="term" value="F:DNA-binding transcription factor activity"/>
    <property type="evidence" value="ECO:0007669"/>
    <property type="project" value="InterPro"/>
</dbReference>
<dbReference type="EMBL" id="QLMG01000014">
    <property type="protein sequence ID" value="RAK18143.1"/>
    <property type="molecule type" value="Genomic_DNA"/>
</dbReference>
<dbReference type="PROSITE" id="PS50995">
    <property type="entry name" value="HTH_MARR_2"/>
    <property type="match status" value="1"/>
</dbReference>
<dbReference type="SMART" id="SM00347">
    <property type="entry name" value="HTH_MARR"/>
    <property type="match status" value="1"/>
</dbReference>
<dbReference type="Pfam" id="PF01047">
    <property type="entry name" value="MarR"/>
    <property type="match status" value="1"/>
</dbReference>
<dbReference type="Gene3D" id="1.10.10.10">
    <property type="entry name" value="Winged helix-like DNA-binding domain superfamily/Winged helix DNA-binding domain"/>
    <property type="match status" value="1"/>
</dbReference>
<dbReference type="GO" id="GO:0003677">
    <property type="term" value="F:DNA binding"/>
    <property type="evidence" value="ECO:0007669"/>
    <property type="project" value="UniProtKB-KW"/>
</dbReference>
<sequence>MQSVDRRFLDLTFRLLREMRKQFDAEAKSLDMTLSRARALLKIQEKEGLTQTELADALDIETPTVNRLLDKLEQSGFVERRQLDGDKRVRCIFLTDHARGKARNILTFCNDMSRQVFQGVDPDDTRAATGLVLKLLANLEGGDS</sequence>
<evidence type="ECO:0000259" key="4">
    <source>
        <dbReference type="PROSITE" id="PS50995"/>
    </source>
</evidence>
<keyword evidence="2" id="KW-0238">DNA-binding</keyword>
<evidence type="ECO:0000256" key="2">
    <source>
        <dbReference type="ARBA" id="ARBA00023125"/>
    </source>
</evidence>
<dbReference type="PROSITE" id="PS01117">
    <property type="entry name" value="HTH_MARR_1"/>
    <property type="match status" value="1"/>
</dbReference>
<reference evidence="5 6" key="1">
    <citation type="submission" date="2018-06" db="EMBL/GenBank/DDBJ databases">
        <title>Genomic Encyclopedia of Archaeal and Bacterial Type Strains, Phase II (KMG-II): from individual species to whole genera.</title>
        <authorList>
            <person name="Goeker M."/>
        </authorList>
    </citation>
    <scope>NUCLEOTIDE SEQUENCE [LARGE SCALE GENOMIC DNA]</scope>
    <source>
        <strain evidence="5 6">DSM 22011</strain>
    </source>
</reference>
<keyword evidence="1" id="KW-0805">Transcription regulation</keyword>
<name>A0A327YAW2_9RHOB</name>
<dbReference type="GO" id="GO:0006950">
    <property type="term" value="P:response to stress"/>
    <property type="evidence" value="ECO:0007669"/>
    <property type="project" value="TreeGrafter"/>
</dbReference>
<dbReference type="PANTHER" id="PTHR33164:SF64">
    <property type="entry name" value="TRANSCRIPTIONAL REGULATOR SLYA"/>
    <property type="match status" value="1"/>
</dbReference>
<dbReference type="AlphaFoldDB" id="A0A327YAW2"/>
<keyword evidence="3" id="KW-0804">Transcription</keyword>
<dbReference type="InterPro" id="IPR039422">
    <property type="entry name" value="MarR/SlyA-like"/>
</dbReference>
<protein>
    <submittedName>
        <fullName evidence="5">MarR family transcriptional regulator for hemolysin</fullName>
    </submittedName>
</protein>
<dbReference type="InterPro" id="IPR036388">
    <property type="entry name" value="WH-like_DNA-bd_sf"/>
</dbReference>
<dbReference type="InterPro" id="IPR011991">
    <property type="entry name" value="ArsR-like_HTH"/>
</dbReference>
<evidence type="ECO:0000313" key="5">
    <source>
        <dbReference type="EMBL" id="RAK18143.1"/>
    </source>
</evidence>
<dbReference type="Proteomes" id="UP000249165">
    <property type="component" value="Unassembled WGS sequence"/>
</dbReference>
<evidence type="ECO:0000256" key="1">
    <source>
        <dbReference type="ARBA" id="ARBA00023015"/>
    </source>
</evidence>
<dbReference type="PRINTS" id="PR00598">
    <property type="entry name" value="HTHMARR"/>
</dbReference>
<dbReference type="RefSeq" id="WP_009504729.1">
    <property type="nucleotide sequence ID" value="NZ_LIGK01000016.1"/>
</dbReference>
<comment type="caution">
    <text evidence="5">The sequence shown here is derived from an EMBL/GenBank/DDBJ whole genome shotgun (WGS) entry which is preliminary data.</text>
</comment>
<dbReference type="InterPro" id="IPR036390">
    <property type="entry name" value="WH_DNA-bd_sf"/>
</dbReference>
<accession>A0A327YAW2</accession>
<dbReference type="PANTHER" id="PTHR33164">
    <property type="entry name" value="TRANSCRIPTIONAL REGULATOR, MARR FAMILY"/>
    <property type="match status" value="1"/>
</dbReference>
<dbReference type="InterPro" id="IPR000835">
    <property type="entry name" value="HTH_MarR-typ"/>
</dbReference>
<dbReference type="InterPro" id="IPR023187">
    <property type="entry name" value="Tscrpt_reg_MarR-type_CS"/>
</dbReference>
<organism evidence="5 6">
    <name type="scientific">Salipiger aestuarii</name>
    <dbReference type="NCBI Taxonomy" id="568098"/>
    <lineage>
        <taxon>Bacteria</taxon>
        <taxon>Pseudomonadati</taxon>
        <taxon>Pseudomonadota</taxon>
        <taxon>Alphaproteobacteria</taxon>
        <taxon>Rhodobacterales</taxon>
        <taxon>Roseobacteraceae</taxon>
        <taxon>Salipiger</taxon>
    </lineage>
</organism>